<dbReference type="EMBL" id="BAABAU010000004">
    <property type="protein sequence ID" value="GAA4267204.1"/>
    <property type="molecule type" value="Genomic_DNA"/>
</dbReference>
<comment type="cofactor">
    <cofactor evidence="1">
        <name>FAD</name>
        <dbReference type="ChEBI" id="CHEBI:57692"/>
    </cofactor>
</comment>
<dbReference type="Gene3D" id="3.30.9.10">
    <property type="entry name" value="D-Amino Acid Oxidase, subunit A, domain 2"/>
    <property type="match status" value="1"/>
</dbReference>
<evidence type="ECO:0000256" key="3">
    <source>
        <dbReference type="ARBA" id="ARBA00022827"/>
    </source>
</evidence>
<dbReference type="InterPro" id="IPR045170">
    <property type="entry name" value="MTOX"/>
</dbReference>
<evidence type="ECO:0000256" key="1">
    <source>
        <dbReference type="ARBA" id="ARBA00001974"/>
    </source>
</evidence>
<proteinExistence type="predicted"/>
<evidence type="ECO:0000313" key="6">
    <source>
        <dbReference type="EMBL" id="GAA4267204.1"/>
    </source>
</evidence>
<dbReference type="InterPro" id="IPR036188">
    <property type="entry name" value="FAD/NAD-bd_sf"/>
</dbReference>
<comment type="caution">
    <text evidence="6">The sequence shown here is derived from an EMBL/GenBank/DDBJ whole genome shotgun (WGS) entry which is preliminary data.</text>
</comment>
<evidence type="ECO:0000256" key="4">
    <source>
        <dbReference type="ARBA" id="ARBA00023002"/>
    </source>
</evidence>
<dbReference type="Pfam" id="PF01266">
    <property type="entry name" value="DAO"/>
    <property type="match status" value="1"/>
</dbReference>
<evidence type="ECO:0000313" key="7">
    <source>
        <dbReference type="Proteomes" id="UP001501594"/>
    </source>
</evidence>
<dbReference type="Gene3D" id="3.50.50.60">
    <property type="entry name" value="FAD/NAD(P)-binding domain"/>
    <property type="match status" value="1"/>
</dbReference>
<name>A0ABP8E521_9MICO</name>
<dbReference type="SUPFAM" id="SSF51905">
    <property type="entry name" value="FAD/NAD(P)-binding domain"/>
    <property type="match status" value="1"/>
</dbReference>
<keyword evidence="4" id="KW-0560">Oxidoreductase</keyword>
<keyword evidence="3" id="KW-0274">FAD</keyword>
<organism evidence="6 7">
    <name type="scientific">Frondihabitans peucedani</name>
    <dbReference type="NCBI Taxonomy" id="598626"/>
    <lineage>
        <taxon>Bacteria</taxon>
        <taxon>Bacillati</taxon>
        <taxon>Actinomycetota</taxon>
        <taxon>Actinomycetes</taxon>
        <taxon>Micrococcales</taxon>
        <taxon>Microbacteriaceae</taxon>
        <taxon>Frondihabitans</taxon>
    </lineage>
</organism>
<evidence type="ECO:0000259" key="5">
    <source>
        <dbReference type="Pfam" id="PF01266"/>
    </source>
</evidence>
<sequence length="385" mass="41858">MEEVETLVIGGGAMGSSTAWALARRGREVLLAERFEPGHAMGASHGEYRNFNVAYAEPDYVDLLVESRRLWHELEAEAGETLLDLVGLVNHGPAAPHEAVDGRLRDDFDVVHDALDRAGIANEFVPAEEAGRRWPGIRFETRVLFSSESGRVKADASVAALQARASALGAEVRHGTRALDIRVGADGDHVDVDLEDRAGVVTRVRTHSLVVTAGAWTEKLLGDRVHLPRLVVTQEQPAHFAPLDPALAWPSFNHRRDTRASDDYWYSDVYGMLTPGVGVKAGWHGAGARVDPDARTFASEPVQLRALQRYAREWLPGVDADRLDEISCTYTSTDTADFVLDRVGPITVGAGFSGHGFKFTPSVGRILADLATTGARPAARFALDR</sequence>
<dbReference type="PANTHER" id="PTHR10961:SF7">
    <property type="entry name" value="FAD DEPENDENT OXIDOREDUCTASE DOMAIN-CONTAINING PROTEIN"/>
    <property type="match status" value="1"/>
</dbReference>
<dbReference type="RefSeq" id="WP_425552928.1">
    <property type="nucleotide sequence ID" value="NZ_BAABAU010000004.1"/>
</dbReference>
<feature type="domain" description="FAD dependent oxidoreductase" evidence="5">
    <location>
        <begin position="7"/>
        <end position="370"/>
    </location>
</feature>
<gene>
    <name evidence="6" type="primary">solA</name>
    <name evidence="6" type="ORF">GCM10022256_28160</name>
</gene>
<reference evidence="7" key="1">
    <citation type="journal article" date="2019" name="Int. J. Syst. Evol. Microbiol.">
        <title>The Global Catalogue of Microorganisms (GCM) 10K type strain sequencing project: providing services to taxonomists for standard genome sequencing and annotation.</title>
        <authorList>
            <consortium name="The Broad Institute Genomics Platform"/>
            <consortium name="The Broad Institute Genome Sequencing Center for Infectious Disease"/>
            <person name="Wu L."/>
            <person name="Ma J."/>
        </authorList>
    </citation>
    <scope>NUCLEOTIDE SEQUENCE [LARGE SCALE GENOMIC DNA]</scope>
    <source>
        <strain evidence="7">JCM 17442</strain>
    </source>
</reference>
<dbReference type="SUPFAM" id="SSF54373">
    <property type="entry name" value="FAD-linked reductases, C-terminal domain"/>
    <property type="match status" value="1"/>
</dbReference>
<evidence type="ECO:0000256" key="2">
    <source>
        <dbReference type="ARBA" id="ARBA00022630"/>
    </source>
</evidence>
<keyword evidence="7" id="KW-1185">Reference proteome</keyword>
<dbReference type="Proteomes" id="UP001501594">
    <property type="component" value="Unassembled WGS sequence"/>
</dbReference>
<dbReference type="PANTHER" id="PTHR10961">
    <property type="entry name" value="PEROXISOMAL SARCOSINE OXIDASE"/>
    <property type="match status" value="1"/>
</dbReference>
<accession>A0ABP8E521</accession>
<protein>
    <submittedName>
        <fullName evidence="6">N-methyl-L-tryptophan oxidase</fullName>
    </submittedName>
</protein>
<dbReference type="InterPro" id="IPR006076">
    <property type="entry name" value="FAD-dep_OxRdtase"/>
</dbReference>
<keyword evidence="2" id="KW-0285">Flavoprotein</keyword>